<proteinExistence type="predicted"/>
<evidence type="ECO:0000256" key="1">
    <source>
        <dbReference type="ARBA" id="ARBA00001911"/>
    </source>
</evidence>
<name>A0A2H1JGG4_BRELN</name>
<keyword evidence="3" id="KW-0520">NAD</keyword>
<dbReference type="GO" id="GO:0070403">
    <property type="term" value="F:NAD+ binding"/>
    <property type="evidence" value="ECO:0007669"/>
    <property type="project" value="InterPro"/>
</dbReference>
<dbReference type="RefSeq" id="WP_257944118.1">
    <property type="nucleotide sequence ID" value="NZ_FXZA01000013.1"/>
</dbReference>
<dbReference type="EMBL" id="FXZA01000013">
    <property type="protein sequence ID" value="SMX86388.1"/>
    <property type="molecule type" value="Genomic_DNA"/>
</dbReference>
<protein>
    <submittedName>
        <fullName evidence="6">Nucleoside-diphosphate-sugar epimerase</fullName>
    </submittedName>
</protein>
<dbReference type="AlphaFoldDB" id="A0A2H1JGG4"/>
<evidence type="ECO:0000256" key="2">
    <source>
        <dbReference type="ARBA" id="ARBA00022793"/>
    </source>
</evidence>
<dbReference type="SUPFAM" id="SSF51735">
    <property type="entry name" value="NAD(P)-binding Rossmann-fold domains"/>
    <property type="match status" value="1"/>
</dbReference>
<dbReference type="InterPro" id="IPR044516">
    <property type="entry name" value="UXS-like"/>
</dbReference>
<dbReference type="Gene3D" id="3.40.50.720">
    <property type="entry name" value="NAD(P)-binding Rossmann-like Domain"/>
    <property type="match status" value="1"/>
</dbReference>
<accession>A0A2H1JGG4</accession>
<reference evidence="6 7" key="1">
    <citation type="submission" date="2017-03" db="EMBL/GenBank/DDBJ databases">
        <authorList>
            <person name="Afonso C.L."/>
            <person name="Miller P.J."/>
            <person name="Scott M.A."/>
            <person name="Spackman E."/>
            <person name="Goraichik I."/>
            <person name="Dimitrov K.M."/>
            <person name="Suarez D.L."/>
            <person name="Swayne D.E."/>
        </authorList>
    </citation>
    <scope>NUCLEOTIDE SEQUENCE [LARGE SCALE GENOMIC DNA]</scope>
    <source>
        <strain evidence="6 7">Mu101</strain>
    </source>
</reference>
<keyword evidence="2" id="KW-0210">Decarboxylase</keyword>
<dbReference type="Proteomes" id="UP000234498">
    <property type="component" value="Unassembled WGS sequence"/>
</dbReference>
<dbReference type="GO" id="GO:0042732">
    <property type="term" value="P:D-xylose metabolic process"/>
    <property type="evidence" value="ECO:0007669"/>
    <property type="project" value="InterPro"/>
</dbReference>
<gene>
    <name evidence="6" type="ORF">BLIN101_02275</name>
</gene>
<organism evidence="6 7">
    <name type="scientific">Brevibacterium linens</name>
    <dbReference type="NCBI Taxonomy" id="1703"/>
    <lineage>
        <taxon>Bacteria</taxon>
        <taxon>Bacillati</taxon>
        <taxon>Actinomycetota</taxon>
        <taxon>Actinomycetes</taxon>
        <taxon>Micrococcales</taxon>
        <taxon>Brevibacteriaceae</taxon>
        <taxon>Brevibacterium</taxon>
    </lineage>
</organism>
<evidence type="ECO:0000259" key="5">
    <source>
        <dbReference type="Pfam" id="PF01370"/>
    </source>
</evidence>
<sequence length="353" mass="38159">MANDVTVFDLDVFQNDVRTIASSPLEWEQYRGQNILVTGAAGMLPIYIVGTLLAANDLHGLDLNVTGMVRSPDKARLRLGTALDRPDFELQTVDVIDRIQFDKQFHTVFHGASPARPALHKGSPVTTLKANTLGTINLLDAQAAKGGGSFVLLSSSEVYGSVAEEGLISEDSLGTLQHFNPRASYSEGKRIAETALAAYQEEYGIRALTLRFGHIFGPGLALDDGRVQADFLADVVHGRNVRMMSSGAAMRTYTYVADAVLGLFFAHLIGDDHVYNVANPAGNITIRQLAEAFAAARPEKSLHLEFANPDDDRAYSPVTSLGLSSQRLSALGWTPQHSLAEGINRTIASYEES</sequence>
<dbReference type="InterPro" id="IPR001509">
    <property type="entry name" value="Epimerase_deHydtase"/>
</dbReference>
<dbReference type="Pfam" id="PF01370">
    <property type="entry name" value="Epimerase"/>
    <property type="match status" value="1"/>
</dbReference>
<feature type="domain" description="NAD-dependent epimerase/dehydratase" evidence="5">
    <location>
        <begin position="35"/>
        <end position="278"/>
    </location>
</feature>
<dbReference type="InterPro" id="IPR036291">
    <property type="entry name" value="NAD(P)-bd_dom_sf"/>
</dbReference>
<comment type="cofactor">
    <cofactor evidence="1">
        <name>NAD(+)</name>
        <dbReference type="ChEBI" id="CHEBI:57540"/>
    </cofactor>
</comment>
<evidence type="ECO:0000256" key="4">
    <source>
        <dbReference type="ARBA" id="ARBA00023239"/>
    </source>
</evidence>
<evidence type="ECO:0000313" key="6">
    <source>
        <dbReference type="EMBL" id="SMX86388.1"/>
    </source>
</evidence>
<dbReference type="PANTHER" id="PTHR43078">
    <property type="entry name" value="UDP-GLUCURONIC ACID DECARBOXYLASE-RELATED"/>
    <property type="match status" value="1"/>
</dbReference>
<dbReference type="GO" id="GO:0005737">
    <property type="term" value="C:cytoplasm"/>
    <property type="evidence" value="ECO:0007669"/>
    <property type="project" value="TreeGrafter"/>
</dbReference>
<evidence type="ECO:0000313" key="7">
    <source>
        <dbReference type="Proteomes" id="UP000234498"/>
    </source>
</evidence>
<dbReference type="GO" id="GO:0048040">
    <property type="term" value="F:UDP-glucuronate decarboxylase activity"/>
    <property type="evidence" value="ECO:0007669"/>
    <property type="project" value="TreeGrafter"/>
</dbReference>
<keyword evidence="4" id="KW-0456">Lyase</keyword>
<evidence type="ECO:0000256" key="3">
    <source>
        <dbReference type="ARBA" id="ARBA00023027"/>
    </source>
</evidence>
<dbReference type="PANTHER" id="PTHR43078:SF6">
    <property type="entry name" value="UDP-GLUCURONIC ACID DECARBOXYLASE 1"/>
    <property type="match status" value="1"/>
</dbReference>